<name>A0A7J7MLH1_9MAGN</name>
<dbReference type="EMBL" id="JACGCM010001419">
    <property type="protein sequence ID" value="KAF6155578.1"/>
    <property type="molecule type" value="Genomic_DNA"/>
</dbReference>
<dbReference type="Pfam" id="PF00025">
    <property type="entry name" value="Arf"/>
    <property type="match status" value="1"/>
</dbReference>
<evidence type="ECO:0000256" key="2">
    <source>
        <dbReference type="ARBA" id="ARBA00023134"/>
    </source>
</evidence>
<dbReference type="GO" id="GO:0005525">
    <property type="term" value="F:GTP binding"/>
    <property type="evidence" value="ECO:0007669"/>
    <property type="project" value="UniProtKB-KW"/>
</dbReference>
<dbReference type="AlphaFoldDB" id="A0A7J7MLH1"/>
<feature type="binding site" evidence="3">
    <location>
        <begin position="109"/>
        <end position="112"/>
    </location>
    <ligand>
        <name>GTP</name>
        <dbReference type="ChEBI" id="CHEBI:37565"/>
    </ligand>
</feature>
<dbReference type="OrthoDB" id="2011769at2759"/>
<comment type="caution">
    <text evidence="5">The sequence shown here is derived from an EMBL/GenBank/DDBJ whole genome shotgun (WGS) entry which is preliminary data.</text>
</comment>
<organism evidence="5 6">
    <name type="scientific">Kingdonia uniflora</name>
    <dbReference type="NCBI Taxonomy" id="39325"/>
    <lineage>
        <taxon>Eukaryota</taxon>
        <taxon>Viridiplantae</taxon>
        <taxon>Streptophyta</taxon>
        <taxon>Embryophyta</taxon>
        <taxon>Tracheophyta</taxon>
        <taxon>Spermatophyta</taxon>
        <taxon>Magnoliopsida</taxon>
        <taxon>Ranunculales</taxon>
        <taxon>Circaeasteraceae</taxon>
        <taxon>Kingdonia</taxon>
    </lineage>
</organism>
<dbReference type="Gene3D" id="3.40.50.300">
    <property type="entry name" value="P-loop containing nucleotide triphosphate hydrolases"/>
    <property type="match status" value="1"/>
</dbReference>
<evidence type="ECO:0000313" key="5">
    <source>
        <dbReference type="EMBL" id="KAF6155578.1"/>
    </source>
</evidence>
<gene>
    <name evidence="5" type="ORF">GIB67_004572</name>
</gene>
<dbReference type="Proteomes" id="UP000541444">
    <property type="component" value="Unassembled WGS sequence"/>
</dbReference>
<dbReference type="SUPFAM" id="SSF52540">
    <property type="entry name" value="P-loop containing nucleoside triphosphate hydrolases"/>
    <property type="match status" value="1"/>
</dbReference>
<keyword evidence="6" id="KW-1185">Reference proteome</keyword>
<sequence>MFIIYQYFARLNPIGPHVGISPLGQSTPIVQVEENAALADLRATLNSKIERRAALEQQLASVHDALKVLQGQYVVDAANRDGILISRSELLGLLMKPSLNGIPLLILGNKIDKSEALSKLALVDQMGLDSISGREVCCYMISCKDSINIDVVIDWLIKHSKTAK</sequence>
<reference evidence="5 6" key="1">
    <citation type="journal article" date="2020" name="IScience">
        <title>Genome Sequencing of the Endangered Kingdonia uniflora (Circaeasteraceae, Ranunculales) Reveals Potential Mechanisms of Evolutionary Specialization.</title>
        <authorList>
            <person name="Sun Y."/>
            <person name="Deng T."/>
            <person name="Zhang A."/>
            <person name="Moore M.J."/>
            <person name="Landis J.B."/>
            <person name="Lin N."/>
            <person name="Zhang H."/>
            <person name="Zhang X."/>
            <person name="Huang J."/>
            <person name="Zhang X."/>
            <person name="Sun H."/>
            <person name="Wang H."/>
        </authorList>
    </citation>
    <scope>NUCLEOTIDE SEQUENCE [LARGE SCALE GENOMIC DNA]</scope>
    <source>
        <strain evidence="5">TB1705</strain>
        <tissue evidence="5">Leaf</tissue>
    </source>
</reference>
<dbReference type="PANTHER" id="PTHR45732">
    <property type="entry name" value="ADP-RIBOSYLATION FACTOR-LIKE PROTEIN 8"/>
    <property type="match status" value="1"/>
</dbReference>
<dbReference type="InterPro" id="IPR006689">
    <property type="entry name" value="Small_GTPase_ARF/SAR"/>
</dbReference>
<accession>A0A7J7MLH1</accession>
<dbReference type="InterPro" id="IPR027417">
    <property type="entry name" value="P-loop_NTPase"/>
</dbReference>
<evidence type="ECO:0000256" key="1">
    <source>
        <dbReference type="ARBA" id="ARBA00022741"/>
    </source>
</evidence>
<proteinExistence type="predicted"/>
<keyword evidence="1 3" id="KW-0547">Nucleotide-binding</keyword>
<feature type="coiled-coil region" evidence="4">
    <location>
        <begin position="38"/>
        <end position="72"/>
    </location>
</feature>
<dbReference type="PANTHER" id="PTHR45732:SF12">
    <property type="entry name" value="ADP-RIBOSYLATION FACTOR-LIKE PROTEIN 8C"/>
    <property type="match status" value="1"/>
</dbReference>
<evidence type="ECO:0000256" key="4">
    <source>
        <dbReference type="SAM" id="Coils"/>
    </source>
</evidence>
<keyword evidence="4" id="KW-0175">Coiled coil</keyword>
<protein>
    <submittedName>
        <fullName evidence="5">Uncharacterized protein</fullName>
    </submittedName>
</protein>
<keyword evidence="2 3" id="KW-0342">GTP-binding</keyword>
<evidence type="ECO:0000313" key="6">
    <source>
        <dbReference type="Proteomes" id="UP000541444"/>
    </source>
</evidence>
<dbReference type="GO" id="GO:0003924">
    <property type="term" value="F:GTPase activity"/>
    <property type="evidence" value="ECO:0007669"/>
    <property type="project" value="InterPro"/>
</dbReference>
<evidence type="ECO:0000256" key="3">
    <source>
        <dbReference type="PIRSR" id="PIRSR606689-1"/>
    </source>
</evidence>